<feature type="domain" description="Threonine synthase N-terminal" evidence="7">
    <location>
        <begin position="2"/>
        <end position="81"/>
    </location>
</feature>
<feature type="domain" description="Tryptophan synthase beta chain-like PALP" evidence="6">
    <location>
        <begin position="105"/>
        <end position="398"/>
    </location>
</feature>
<dbReference type="Gene3D" id="3.40.50.1100">
    <property type="match status" value="2"/>
</dbReference>
<keyword evidence="8" id="KW-1185">Reference proteome</keyword>
<accession>A0ABM5GR62</accession>
<dbReference type="RefSeq" id="XP_072860116.1">
    <property type="nucleotide sequence ID" value="XM_073004015.1"/>
</dbReference>
<dbReference type="CDD" id="cd01560">
    <property type="entry name" value="Thr-synth_2"/>
    <property type="match status" value="1"/>
</dbReference>
<dbReference type="RefSeq" id="XP_072860117.1">
    <property type="nucleotide sequence ID" value="XM_073004016.1"/>
</dbReference>
<dbReference type="InterPro" id="IPR001926">
    <property type="entry name" value="TrpB-like_PALP"/>
</dbReference>
<keyword evidence="4" id="KW-0663">Pyridoxal phosphate</keyword>
<dbReference type="RefSeq" id="XP_072860115.1">
    <property type="nucleotide sequence ID" value="XM_073004014.1"/>
</dbReference>
<evidence type="ECO:0000256" key="5">
    <source>
        <dbReference type="ARBA" id="ARBA00023239"/>
    </source>
</evidence>
<dbReference type="PANTHER" id="PTHR42690">
    <property type="entry name" value="THREONINE SYNTHASE FAMILY MEMBER"/>
    <property type="match status" value="1"/>
</dbReference>
<name>A0ABM5GR62_9SAUR</name>
<dbReference type="InterPro" id="IPR036052">
    <property type="entry name" value="TrpB-like_PALP_sf"/>
</dbReference>
<dbReference type="GeneID" id="110086347"/>
<evidence type="ECO:0000313" key="13">
    <source>
        <dbReference type="RefSeq" id="XP_072860118.1"/>
    </source>
</evidence>
<evidence type="ECO:0000256" key="1">
    <source>
        <dbReference type="ARBA" id="ARBA00001933"/>
    </source>
</evidence>
<comment type="similarity">
    <text evidence="2">Belongs to the threonine synthase family.</text>
</comment>
<protein>
    <recommendedName>
        <fullName evidence="3">Threonine synthase-like 2</fullName>
    </recommendedName>
</protein>
<evidence type="ECO:0000313" key="12">
    <source>
        <dbReference type="RefSeq" id="XP_072860117.1"/>
    </source>
</evidence>
<keyword evidence="5" id="KW-0456">Lyase</keyword>
<gene>
    <name evidence="9 10 11 12 13" type="primary">THNSL2</name>
</gene>
<organism evidence="8 13">
    <name type="scientific">Pogona vitticeps</name>
    <name type="common">central bearded dragon</name>
    <dbReference type="NCBI Taxonomy" id="103695"/>
    <lineage>
        <taxon>Eukaryota</taxon>
        <taxon>Metazoa</taxon>
        <taxon>Chordata</taxon>
        <taxon>Craniata</taxon>
        <taxon>Vertebrata</taxon>
        <taxon>Euteleostomi</taxon>
        <taxon>Lepidosauria</taxon>
        <taxon>Squamata</taxon>
        <taxon>Bifurcata</taxon>
        <taxon>Unidentata</taxon>
        <taxon>Episquamata</taxon>
        <taxon>Toxicofera</taxon>
        <taxon>Iguania</taxon>
        <taxon>Acrodonta</taxon>
        <taxon>Agamidae</taxon>
        <taxon>Amphibolurinae</taxon>
        <taxon>Pogona</taxon>
    </lineage>
</organism>
<reference evidence="9 10" key="1">
    <citation type="submission" date="2025-05" db="UniProtKB">
        <authorList>
            <consortium name="RefSeq"/>
        </authorList>
    </citation>
    <scope>IDENTIFICATION</scope>
</reference>
<dbReference type="Pfam" id="PF14821">
    <property type="entry name" value="Thr_synth_N"/>
    <property type="match status" value="1"/>
</dbReference>
<dbReference type="SUPFAM" id="SSF53686">
    <property type="entry name" value="Tryptophan synthase beta subunit-like PLP-dependent enzymes"/>
    <property type="match status" value="1"/>
</dbReference>
<dbReference type="Gene3D" id="3.90.1380.10">
    <property type="entry name" value="Threonine synthase, N-terminal domain"/>
    <property type="match status" value="1"/>
</dbReference>
<evidence type="ECO:0000313" key="8">
    <source>
        <dbReference type="Proteomes" id="UP001652642"/>
    </source>
</evidence>
<dbReference type="Proteomes" id="UP001652642">
    <property type="component" value="Chromosome 6"/>
</dbReference>
<comment type="cofactor">
    <cofactor evidence="1">
        <name>pyridoxal 5'-phosphate</name>
        <dbReference type="ChEBI" id="CHEBI:597326"/>
    </cofactor>
</comment>
<dbReference type="InterPro" id="IPR037158">
    <property type="entry name" value="Thr_synth_N_sf"/>
</dbReference>
<evidence type="ECO:0000256" key="2">
    <source>
        <dbReference type="ARBA" id="ARBA00005517"/>
    </source>
</evidence>
<evidence type="ECO:0000313" key="9">
    <source>
        <dbReference type="RefSeq" id="XP_072860114.1"/>
    </source>
</evidence>
<dbReference type="RefSeq" id="XP_072860118.1">
    <property type="nucleotide sequence ID" value="XM_073004017.1"/>
</dbReference>
<sequence>MRYISTQGAPESTDFEGALLSGYASDGGLFMPETIPILDFATLRTWSTFSYPELVKQLCGIFISPELIPKTELSDLIDQAFSRFKHKDVVHMSRLKNGLNILELWHGPTYAFKDLSLSCTGQFLQYFLKKRKKRVTVLVGTSGDTGSAAIESVRGKKNVDICVLLPQGLCTQVQELQMTTVMDENVHVFLTEGNSDEIDEVLKEVFADEDFSRRHNLMTLSSINWSRILVQMAHYFYAYFQCTSTTDALPWPVVEIVVPTGAGGNLTAGCIAQKMGLPIELVTAVNDNDIIHRAIQQGDFSVSGAVMSTLASAMDIQAPYNMERIFWLFSGSDSSLIKSLMEEFYTTKKVKLPSELQKKLSECLRSCRVSDEEILQTMRCCWDDNHYLLCPHTAVAVCYHYKYPSCHPRKSRCCLASASPVKFEDSVSKARISLEILPEISMLKNKKTRSCTLKRGEDWAGILRCQIEAITKQHNPVIS</sequence>
<dbReference type="NCBIfam" id="TIGR00260">
    <property type="entry name" value="thrC"/>
    <property type="match status" value="1"/>
</dbReference>
<evidence type="ECO:0000313" key="11">
    <source>
        <dbReference type="RefSeq" id="XP_072860116.1"/>
    </source>
</evidence>
<dbReference type="RefSeq" id="XP_072860114.1">
    <property type="nucleotide sequence ID" value="XM_073004013.1"/>
</dbReference>
<dbReference type="PANTHER" id="PTHR42690:SF1">
    <property type="entry name" value="THREONINE SYNTHASE-LIKE 2"/>
    <property type="match status" value="1"/>
</dbReference>
<dbReference type="InterPro" id="IPR051166">
    <property type="entry name" value="Threonine_Synthase"/>
</dbReference>
<evidence type="ECO:0000313" key="10">
    <source>
        <dbReference type="RefSeq" id="XP_072860115.1"/>
    </source>
</evidence>
<dbReference type="InterPro" id="IPR029144">
    <property type="entry name" value="Thr_synth_N"/>
</dbReference>
<evidence type="ECO:0000259" key="6">
    <source>
        <dbReference type="Pfam" id="PF00291"/>
    </source>
</evidence>
<dbReference type="InterPro" id="IPR004450">
    <property type="entry name" value="Thr_synthase-like"/>
</dbReference>
<dbReference type="Pfam" id="PF00291">
    <property type="entry name" value="PALP"/>
    <property type="match status" value="1"/>
</dbReference>
<evidence type="ECO:0000256" key="4">
    <source>
        <dbReference type="ARBA" id="ARBA00022898"/>
    </source>
</evidence>
<evidence type="ECO:0000259" key="7">
    <source>
        <dbReference type="Pfam" id="PF14821"/>
    </source>
</evidence>
<evidence type="ECO:0000256" key="3">
    <source>
        <dbReference type="ARBA" id="ARBA00021942"/>
    </source>
</evidence>
<proteinExistence type="inferred from homology"/>